<accession>A0A840Y5J8</accession>
<keyword evidence="2" id="KW-0560">Oxidoreductase</keyword>
<dbReference type="GO" id="GO:0004497">
    <property type="term" value="F:monooxygenase activity"/>
    <property type="evidence" value="ECO:0007669"/>
    <property type="project" value="UniProtKB-KW"/>
</dbReference>
<dbReference type="PANTHER" id="PTHR33336">
    <property type="entry name" value="QUINOL MONOOXYGENASE YGIN-RELATED"/>
    <property type="match status" value="1"/>
</dbReference>
<dbReference type="Pfam" id="PF03992">
    <property type="entry name" value="ABM"/>
    <property type="match status" value="1"/>
</dbReference>
<dbReference type="InterPro" id="IPR050744">
    <property type="entry name" value="AI-2_Isomerase_LsrG"/>
</dbReference>
<organism evidence="2 3">
    <name type="scientific">Neoroseomonas alkaliterrae</name>
    <dbReference type="NCBI Taxonomy" id="1452450"/>
    <lineage>
        <taxon>Bacteria</taxon>
        <taxon>Pseudomonadati</taxon>
        <taxon>Pseudomonadota</taxon>
        <taxon>Alphaproteobacteria</taxon>
        <taxon>Acetobacterales</taxon>
        <taxon>Acetobacteraceae</taxon>
        <taxon>Neoroseomonas</taxon>
    </lineage>
</organism>
<proteinExistence type="predicted"/>
<dbReference type="SUPFAM" id="SSF54909">
    <property type="entry name" value="Dimeric alpha+beta barrel"/>
    <property type="match status" value="1"/>
</dbReference>
<dbReference type="EMBL" id="JACIJE010000005">
    <property type="protein sequence ID" value="MBB5689892.1"/>
    <property type="molecule type" value="Genomic_DNA"/>
</dbReference>
<evidence type="ECO:0000313" key="3">
    <source>
        <dbReference type="Proteomes" id="UP000562254"/>
    </source>
</evidence>
<dbReference type="RefSeq" id="WP_184484157.1">
    <property type="nucleotide sequence ID" value="NZ_JAAEDJ010000009.1"/>
</dbReference>
<keyword evidence="2" id="KW-0503">Monooxygenase</keyword>
<keyword evidence="3" id="KW-1185">Reference proteome</keyword>
<dbReference type="Proteomes" id="UP000562254">
    <property type="component" value="Unassembled WGS sequence"/>
</dbReference>
<gene>
    <name evidence="2" type="ORF">FHS88_002018</name>
</gene>
<name>A0A840Y5J8_9PROT</name>
<dbReference type="InterPro" id="IPR011008">
    <property type="entry name" value="Dimeric_a/b-barrel"/>
</dbReference>
<dbReference type="InterPro" id="IPR007138">
    <property type="entry name" value="ABM_dom"/>
</dbReference>
<evidence type="ECO:0000259" key="1">
    <source>
        <dbReference type="PROSITE" id="PS51725"/>
    </source>
</evidence>
<sequence>MPKVAIHVEFRLKPGQHAAFDALIREHARLTLQEEPGCERFEVLQPLKSDGTKDEGRIMLVEVYRDQEAVKAHVANPRMPRVREAYAPLIEARTLTMCEL</sequence>
<dbReference type="PROSITE" id="PS51725">
    <property type="entry name" value="ABM"/>
    <property type="match status" value="1"/>
</dbReference>
<feature type="domain" description="ABM" evidence="1">
    <location>
        <begin position="4"/>
        <end position="100"/>
    </location>
</feature>
<dbReference type="AlphaFoldDB" id="A0A840Y5J8"/>
<evidence type="ECO:0000313" key="2">
    <source>
        <dbReference type="EMBL" id="MBB5689892.1"/>
    </source>
</evidence>
<reference evidence="2 3" key="1">
    <citation type="submission" date="2020-08" db="EMBL/GenBank/DDBJ databases">
        <title>Genomic Encyclopedia of Type Strains, Phase IV (KMG-IV): sequencing the most valuable type-strain genomes for metagenomic binning, comparative biology and taxonomic classification.</title>
        <authorList>
            <person name="Goeker M."/>
        </authorList>
    </citation>
    <scope>NUCLEOTIDE SEQUENCE [LARGE SCALE GENOMIC DNA]</scope>
    <source>
        <strain evidence="2 3">DSM 25895</strain>
    </source>
</reference>
<dbReference type="Gene3D" id="3.30.70.100">
    <property type="match status" value="1"/>
</dbReference>
<comment type="caution">
    <text evidence="2">The sequence shown here is derived from an EMBL/GenBank/DDBJ whole genome shotgun (WGS) entry which is preliminary data.</text>
</comment>
<protein>
    <submittedName>
        <fullName evidence="2">Quinol monooxygenase YgiN</fullName>
    </submittedName>
</protein>
<dbReference type="PANTHER" id="PTHR33336:SF3">
    <property type="entry name" value="ABM DOMAIN-CONTAINING PROTEIN"/>
    <property type="match status" value="1"/>
</dbReference>